<gene>
    <name evidence="1" type="ORF">LW347_16230</name>
</gene>
<dbReference type="AlphaFoldDB" id="A0AAE9SWD8"/>
<evidence type="ECO:0000313" key="2">
    <source>
        <dbReference type="Proteomes" id="UP001059272"/>
    </source>
</evidence>
<evidence type="ECO:0000313" key="1">
    <source>
        <dbReference type="EMBL" id="UVO07418.1"/>
    </source>
</evidence>
<dbReference type="EMBL" id="CP090065">
    <property type="protein sequence ID" value="UVO07418.1"/>
    <property type="molecule type" value="Genomic_DNA"/>
</dbReference>
<protein>
    <submittedName>
        <fullName evidence="1">Uncharacterized protein</fullName>
    </submittedName>
</protein>
<reference evidence="1" key="1">
    <citation type="submission" date="2021-12" db="EMBL/GenBank/DDBJ databases">
        <title>Genome sequence of novel Pectobacterium sp. causing blackleg.</title>
        <authorList>
            <person name="Wang J."/>
        </authorList>
    </citation>
    <scope>NUCLEOTIDE SEQUENCE</scope>
    <source>
        <strain evidence="1">BY21311</strain>
    </source>
</reference>
<name>A0AAE9SWD8_9GAMM</name>
<sequence length="232" mass="27008">MKPIIWDLAGFNISMKGQYADIYELEKDIEKNSGSSNFSEIDSLDWFLSNKITGQISFLLLTIPSVLKKSSESSNLDINSLCIINSSECVHVFSDNVSIQNEATYFIKKNELVVTSNNSLIFYKTLILDELYFLLDENFKYQGYLLVNATHHIYGYTKECDDNIFNSFLIKMLYFCNQEAYDAMDDMDNHYLLMMNQLEEECSVYQNTDVRLLQIIDFIKNLKSIFYDIEVD</sequence>
<organism evidence="1 2">
    <name type="scientific">Pectobacterium polonicum</name>
    <dbReference type="NCBI Taxonomy" id="2485124"/>
    <lineage>
        <taxon>Bacteria</taxon>
        <taxon>Pseudomonadati</taxon>
        <taxon>Pseudomonadota</taxon>
        <taxon>Gammaproteobacteria</taxon>
        <taxon>Enterobacterales</taxon>
        <taxon>Pectobacteriaceae</taxon>
        <taxon>Pectobacterium</taxon>
    </lineage>
</organism>
<dbReference type="RefSeq" id="WP_258882871.1">
    <property type="nucleotide sequence ID" value="NZ_CP090065.1"/>
</dbReference>
<dbReference type="Proteomes" id="UP001059272">
    <property type="component" value="Chromosome"/>
</dbReference>
<dbReference type="KEGG" id="ppoo:LW347_16230"/>
<proteinExistence type="predicted"/>
<accession>A0AAE9SWD8</accession>